<sequence length="369" mass="40521">MADETPAGGAAAAARASRFKEANMNSTSSSIRPPPGNFWRDLNIDHLIQKYNDDGSSPTTQPKAEAAPVAPASSTTTHQSTFGRFSRAVTSFWKGPGLSVLGKRKIDVAVDNEKENGKRKEQVEQAYKEAKELGLLPTPKVFIRPKTRGRPSGTSVAASVPTSPALRKTPSKKDLHKQQKLSKRVSDLEFKLSEARKELIKVLNDENAPPVPPIPTLPLTPSTAPTTPHFWSQSETEPHNFTEAITPRPSRGKLIRKRKATPEDEESDYIPKAATPETESEYNESDRSTKKSKLTNRANTTSPMRQKSLNTRRSTRLRKKSSTVTKEEVFIVVPDGVTVPHIPSIPNGVQGNRVKVNDDGYGGVGHEMF</sequence>
<name>A0A6A5WQC0_9PLEO</name>
<organism evidence="2 3">
    <name type="scientific">Amniculicola lignicola CBS 123094</name>
    <dbReference type="NCBI Taxonomy" id="1392246"/>
    <lineage>
        <taxon>Eukaryota</taxon>
        <taxon>Fungi</taxon>
        <taxon>Dikarya</taxon>
        <taxon>Ascomycota</taxon>
        <taxon>Pezizomycotina</taxon>
        <taxon>Dothideomycetes</taxon>
        <taxon>Pleosporomycetidae</taxon>
        <taxon>Pleosporales</taxon>
        <taxon>Amniculicolaceae</taxon>
        <taxon>Amniculicola</taxon>
    </lineage>
</organism>
<dbReference type="OrthoDB" id="5226996at2759"/>
<accession>A0A6A5WQC0</accession>
<gene>
    <name evidence="2" type="ORF">P154DRAFT_573379</name>
</gene>
<feature type="compositionally biased region" description="Polar residues" evidence="1">
    <location>
        <begin position="152"/>
        <end position="162"/>
    </location>
</feature>
<dbReference type="Proteomes" id="UP000799779">
    <property type="component" value="Unassembled WGS sequence"/>
</dbReference>
<proteinExistence type="predicted"/>
<protein>
    <submittedName>
        <fullName evidence="2">Uncharacterized protein</fullName>
    </submittedName>
</protein>
<reference evidence="2" key="1">
    <citation type="journal article" date="2020" name="Stud. Mycol.">
        <title>101 Dothideomycetes genomes: a test case for predicting lifestyles and emergence of pathogens.</title>
        <authorList>
            <person name="Haridas S."/>
            <person name="Albert R."/>
            <person name="Binder M."/>
            <person name="Bloem J."/>
            <person name="Labutti K."/>
            <person name="Salamov A."/>
            <person name="Andreopoulos B."/>
            <person name="Baker S."/>
            <person name="Barry K."/>
            <person name="Bills G."/>
            <person name="Bluhm B."/>
            <person name="Cannon C."/>
            <person name="Castanera R."/>
            <person name="Culley D."/>
            <person name="Daum C."/>
            <person name="Ezra D."/>
            <person name="Gonzalez J."/>
            <person name="Henrissat B."/>
            <person name="Kuo A."/>
            <person name="Liang C."/>
            <person name="Lipzen A."/>
            <person name="Lutzoni F."/>
            <person name="Magnuson J."/>
            <person name="Mondo S."/>
            <person name="Nolan M."/>
            <person name="Ohm R."/>
            <person name="Pangilinan J."/>
            <person name="Park H.-J."/>
            <person name="Ramirez L."/>
            <person name="Alfaro M."/>
            <person name="Sun H."/>
            <person name="Tritt A."/>
            <person name="Yoshinaga Y."/>
            <person name="Zwiers L.-H."/>
            <person name="Turgeon B."/>
            <person name="Goodwin S."/>
            <person name="Spatafora J."/>
            <person name="Crous P."/>
            <person name="Grigoriev I."/>
        </authorList>
    </citation>
    <scope>NUCLEOTIDE SEQUENCE</scope>
    <source>
        <strain evidence="2">CBS 123094</strain>
    </source>
</reference>
<feature type="compositionally biased region" description="Basic residues" evidence="1">
    <location>
        <begin position="250"/>
        <end position="259"/>
    </location>
</feature>
<evidence type="ECO:0000313" key="2">
    <source>
        <dbReference type="EMBL" id="KAF2002969.1"/>
    </source>
</evidence>
<dbReference type="EMBL" id="ML977574">
    <property type="protein sequence ID" value="KAF2002969.1"/>
    <property type="molecule type" value="Genomic_DNA"/>
</dbReference>
<evidence type="ECO:0000256" key="1">
    <source>
        <dbReference type="SAM" id="MobiDB-lite"/>
    </source>
</evidence>
<feature type="compositionally biased region" description="Low complexity" evidence="1">
    <location>
        <begin position="219"/>
        <end position="228"/>
    </location>
</feature>
<feature type="compositionally biased region" description="Pro residues" evidence="1">
    <location>
        <begin position="209"/>
        <end position="218"/>
    </location>
</feature>
<feature type="region of interest" description="Disordered" evidence="1">
    <location>
        <begin position="1"/>
        <end position="81"/>
    </location>
</feature>
<keyword evidence="3" id="KW-1185">Reference proteome</keyword>
<feature type="compositionally biased region" description="Basic and acidic residues" evidence="1">
    <location>
        <begin position="42"/>
        <end position="53"/>
    </location>
</feature>
<feature type="region of interest" description="Disordered" evidence="1">
    <location>
        <begin position="203"/>
        <end position="321"/>
    </location>
</feature>
<feature type="region of interest" description="Disordered" evidence="1">
    <location>
        <begin position="138"/>
        <end position="184"/>
    </location>
</feature>
<feature type="compositionally biased region" description="Low complexity" evidence="1">
    <location>
        <begin position="7"/>
        <end position="16"/>
    </location>
</feature>
<feature type="compositionally biased region" description="Low complexity" evidence="1">
    <location>
        <begin position="62"/>
        <end position="72"/>
    </location>
</feature>
<dbReference type="AlphaFoldDB" id="A0A6A5WQC0"/>
<evidence type="ECO:0000313" key="3">
    <source>
        <dbReference type="Proteomes" id="UP000799779"/>
    </source>
</evidence>
<feature type="compositionally biased region" description="Polar residues" evidence="1">
    <location>
        <begin position="295"/>
        <end position="305"/>
    </location>
</feature>